<sequence>MQQSIEKRYATKFCIRLGKSGASTLEMIQQAYGRESLSQAQVFRWHKMFKEGRERIEDEPRAGSWDEKDLRQTREESFNGGLEISAFGPEISANWKFHHDNEPSNTCSVVTEHLTKNGIVTIPQPPYSPDLPPVDFFLFPKGKTAFKGRHHETLDDVKRTCNHALKDVSVGDFLGAYEAWKRHLQKCVHAQGAYFDNY</sequence>
<keyword evidence="2" id="KW-1185">Reference proteome</keyword>
<name>A0A8X6UZT4_TRICX</name>
<dbReference type="Gene3D" id="1.10.10.1450">
    <property type="match status" value="1"/>
</dbReference>
<dbReference type="InterPro" id="IPR052709">
    <property type="entry name" value="Transposase-MT_Hybrid"/>
</dbReference>
<proteinExistence type="predicted"/>
<dbReference type="GO" id="GO:0003676">
    <property type="term" value="F:nucleic acid binding"/>
    <property type="evidence" value="ECO:0007669"/>
    <property type="project" value="InterPro"/>
</dbReference>
<dbReference type="Proteomes" id="UP000887159">
    <property type="component" value="Unassembled WGS sequence"/>
</dbReference>
<dbReference type="InterPro" id="IPR036397">
    <property type="entry name" value="RNaseH_sf"/>
</dbReference>
<dbReference type="Gene3D" id="3.30.420.10">
    <property type="entry name" value="Ribonuclease H-like superfamily/Ribonuclease H"/>
    <property type="match status" value="1"/>
</dbReference>
<dbReference type="PANTHER" id="PTHR46060:SF1">
    <property type="entry name" value="MARINER MOS1 TRANSPOSASE-LIKE PROTEIN"/>
    <property type="match status" value="1"/>
</dbReference>
<evidence type="ECO:0000313" key="1">
    <source>
        <dbReference type="EMBL" id="GFX87914.1"/>
    </source>
</evidence>
<dbReference type="AlphaFoldDB" id="A0A8X6UZT4"/>
<accession>A0A8X6UZT4</accession>
<gene>
    <name evidence="1" type="primary">NCL1_17490</name>
    <name evidence="1" type="ORF">TNCV_4373791</name>
</gene>
<evidence type="ECO:0000313" key="2">
    <source>
        <dbReference type="Proteomes" id="UP000887159"/>
    </source>
</evidence>
<dbReference type="PANTHER" id="PTHR46060">
    <property type="entry name" value="MARINER MOS1 TRANSPOSASE-LIKE PROTEIN"/>
    <property type="match status" value="1"/>
</dbReference>
<reference evidence="1" key="1">
    <citation type="submission" date="2020-08" db="EMBL/GenBank/DDBJ databases">
        <title>Multicomponent nature underlies the extraordinary mechanical properties of spider dragline silk.</title>
        <authorList>
            <person name="Kono N."/>
            <person name="Nakamura H."/>
            <person name="Mori M."/>
            <person name="Yoshida Y."/>
            <person name="Ohtoshi R."/>
            <person name="Malay A.D."/>
            <person name="Moran D.A.P."/>
            <person name="Tomita M."/>
            <person name="Numata K."/>
            <person name="Arakawa K."/>
        </authorList>
    </citation>
    <scope>NUCLEOTIDE SEQUENCE</scope>
</reference>
<protein>
    <submittedName>
        <fullName evidence="1">HTH_48 domain-containing protein</fullName>
    </submittedName>
</protein>
<comment type="caution">
    <text evidence="1">The sequence shown here is derived from an EMBL/GenBank/DDBJ whole genome shotgun (WGS) entry which is preliminary data.</text>
</comment>
<dbReference type="EMBL" id="BMAU01021040">
    <property type="protein sequence ID" value="GFX87914.1"/>
    <property type="molecule type" value="Genomic_DNA"/>
</dbReference>
<organism evidence="1 2">
    <name type="scientific">Trichonephila clavipes</name>
    <name type="common">Golden silk orbweaver</name>
    <name type="synonym">Nephila clavipes</name>
    <dbReference type="NCBI Taxonomy" id="2585209"/>
    <lineage>
        <taxon>Eukaryota</taxon>
        <taxon>Metazoa</taxon>
        <taxon>Ecdysozoa</taxon>
        <taxon>Arthropoda</taxon>
        <taxon>Chelicerata</taxon>
        <taxon>Arachnida</taxon>
        <taxon>Araneae</taxon>
        <taxon>Araneomorphae</taxon>
        <taxon>Entelegynae</taxon>
        <taxon>Araneoidea</taxon>
        <taxon>Nephilidae</taxon>
        <taxon>Trichonephila</taxon>
    </lineage>
</organism>